<keyword evidence="3" id="KW-1185">Reference proteome</keyword>
<feature type="coiled-coil region" evidence="1">
    <location>
        <begin position="34"/>
        <end position="61"/>
    </location>
</feature>
<dbReference type="EMBL" id="FMZB01000002">
    <property type="protein sequence ID" value="SDC34114.1"/>
    <property type="molecule type" value="Genomic_DNA"/>
</dbReference>
<sequence length="107" mass="12271">MPTYNKLVRDHIPTIIQQAGKVPKTTILDQIRYVEALKVKLLEEANEILKADEQNEIAEEAADLLEVLYALLDAKGISLEDIEHVRQQKREERGGFEDKVFLIEVND</sequence>
<dbReference type="Pfam" id="PF01503">
    <property type="entry name" value="PRA-PH"/>
    <property type="match status" value="1"/>
</dbReference>
<accession>A0A1G6KT25</accession>
<keyword evidence="1" id="KW-0175">Coiled coil</keyword>
<dbReference type="STRING" id="361279.SAMN05421663_102129"/>
<proteinExistence type="predicted"/>
<evidence type="ECO:0000313" key="3">
    <source>
        <dbReference type="Proteomes" id="UP000198666"/>
    </source>
</evidence>
<dbReference type="CDD" id="cd11532">
    <property type="entry name" value="NTP-PPase_COG4997"/>
    <property type="match status" value="1"/>
</dbReference>
<dbReference type="InterPro" id="IPR038735">
    <property type="entry name" value="MSMEG_1276-like_NTP-PPase_dom"/>
</dbReference>
<dbReference type="SUPFAM" id="SSF101386">
    <property type="entry name" value="all-alpha NTP pyrophosphatases"/>
    <property type="match status" value="1"/>
</dbReference>
<dbReference type="InterPro" id="IPR021130">
    <property type="entry name" value="PRib-ATP_PPHydrolase-like"/>
</dbReference>
<organism evidence="2 3">
    <name type="scientific">Terribacillus halophilus</name>
    <dbReference type="NCBI Taxonomy" id="361279"/>
    <lineage>
        <taxon>Bacteria</taxon>
        <taxon>Bacillati</taxon>
        <taxon>Bacillota</taxon>
        <taxon>Bacilli</taxon>
        <taxon>Bacillales</taxon>
        <taxon>Bacillaceae</taxon>
        <taxon>Terribacillus</taxon>
    </lineage>
</organism>
<dbReference type="OrthoDB" id="9813491at2"/>
<protein>
    <submittedName>
        <fullName evidence="2">Predicted house-cleaning noncanonical NTP pyrophosphatase, all-alpha NTP-PPase (MazG) superfamily</fullName>
    </submittedName>
</protein>
<dbReference type="Gene3D" id="1.10.287.1080">
    <property type="entry name" value="MazG-like"/>
    <property type="match status" value="1"/>
</dbReference>
<gene>
    <name evidence="2" type="ORF">SAMN05421663_102129</name>
</gene>
<dbReference type="AlphaFoldDB" id="A0A1G6KT25"/>
<dbReference type="Proteomes" id="UP000198666">
    <property type="component" value="Unassembled WGS sequence"/>
</dbReference>
<dbReference type="RefSeq" id="WP_093725992.1">
    <property type="nucleotide sequence ID" value="NZ_FMZB01000002.1"/>
</dbReference>
<name>A0A1G6KT25_9BACI</name>
<reference evidence="3" key="1">
    <citation type="submission" date="2016-10" db="EMBL/GenBank/DDBJ databases">
        <authorList>
            <person name="Varghese N."/>
            <person name="Submissions S."/>
        </authorList>
    </citation>
    <scope>NUCLEOTIDE SEQUENCE [LARGE SCALE GENOMIC DNA]</scope>
    <source>
        <strain evidence="3">DSM 21620</strain>
    </source>
</reference>
<evidence type="ECO:0000313" key="2">
    <source>
        <dbReference type="EMBL" id="SDC34114.1"/>
    </source>
</evidence>
<evidence type="ECO:0000256" key="1">
    <source>
        <dbReference type="SAM" id="Coils"/>
    </source>
</evidence>